<evidence type="ECO:0000313" key="3">
    <source>
        <dbReference type="Proteomes" id="UP000799291"/>
    </source>
</evidence>
<organism evidence="2 3">
    <name type="scientific">Lentithecium fluviatile CBS 122367</name>
    <dbReference type="NCBI Taxonomy" id="1168545"/>
    <lineage>
        <taxon>Eukaryota</taxon>
        <taxon>Fungi</taxon>
        <taxon>Dikarya</taxon>
        <taxon>Ascomycota</taxon>
        <taxon>Pezizomycotina</taxon>
        <taxon>Dothideomycetes</taxon>
        <taxon>Pleosporomycetidae</taxon>
        <taxon>Pleosporales</taxon>
        <taxon>Massarineae</taxon>
        <taxon>Lentitheciaceae</taxon>
        <taxon>Lentithecium</taxon>
    </lineage>
</organism>
<dbReference type="EMBL" id="MU005590">
    <property type="protein sequence ID" value="KAF2681664.1"/>
    <property type="molecule type" value="Genomic_DNA"/>
</dbReference>
<keyword evidence="3" id="KW-1185">Reference proteome</keyword>
<dbReference type="AlphaFoldDB" id="A0A6G1ITU0"/>
<feature type="compositionally biased region" description="Pro residues" evidence="1">
    <location>
        <begin position="128"/>
        <end position="137"/>
    </location>
</feature>
<name>A0A6G1ITU0_9PLEO</name>
<reference evidence="2" key="1">
    <citation type="journal article" date="2020" name="Stud. Mycol.">
        <title>101 Dothideomycetes genomes: a test case for predicting lifestyles and emergence of pathogens.</title>
        <authorList>
            <person name="Haridas S."/>
            <person name="Albert R."/>
            <person name="Binder M."/>
            <person name="Bloem J."/>
            <person name="Labutti K."/>
            <person name="Salamov A."/>
            <person name="Andreopoulos B."/>
            <person name="Baker S."/>
            <person name="Barry K."/>
            <person name="Bills G."/>
            <person name="Bluhm B."/>
            <person name="Cannon C."/>
            <person name="Castanera R."/>
            <person name="Culley D."/>
            <person name="Daum C."/>
            <person name="Ezra D."/>
            <person name="Gonzalez J."/>
            <person name="Henrissat B."/>
            <person name="Kuo A."/>
            <person name="Liang C."/>
            <person name="Lipzen A."/>
            <person name="Lutzoni F."/>
            <person name="Magnuson J."/>
            <person name="Mondo S."/>
            <person name="Nolan M."/>
            <person name="Ohm R."/>
            <person name="Pangilinan J."/>
            <person name="Park H.-J."/>
            <person name="Ramirez L."/>
            <person name="Alfaro M."/>
            <person name="Sun H."/>
            <person name="Tritt A."/>
            <person name="Yoshinaga Y."/>
            <person name="Zwiers L.-H."/>
            <person name="Turgeon B."/>
            <person name="Goodwin S."/>
            <person name="Spatafora J."/>
            <person name="Crous P."/>
            <person name="Grigoriev I."/>
        </authorList>
    </citation>
    <scope>NUCLEOTIDE SEQUENCE</scope>
    <source>
        <strain evidence="2">CBS 122367</strain>
    </source>
</reference>
<sequence length="282" mass="30461">MASQWIPQPAVPKWALQNAAPQQSEPQPTPERQPSIEELVLIIRDPSNPARARLRFPAVGEPRAFDELQKCYERVKKQQGLRYKATVQVLNSPAGWFVDWRTSGKPLREFMGRIARGKKPKNNATTTPVPPPFQPPLQAPSMSAPYITGDHMASGGLPQGGFNMSVVDPIALHTAMNPQPQGAFHGMPYSGPTAFHQAVDQLPQGAFHTQAVPFGNSGFTADSGEQGLTIYTGGSEAPQMAFESVFPGNQTIVPDANIDPNLRALSGSMVPPVQNTCTGCNE</sequence>
<evidence type="ECO:0000256" key="1">
    <source>
        <dbReference type="SAM" id="MobiDB-lite"/>
    </source>
</evidence>
<dbReference type="Proteomes" id="UP000799291">
    <property type="component" value="Unassembled WGS sequence"/>
</dbReference>
<proteinExistence type="predicted"/>
<gene>
    <name evidence="2" type="ORF">K458DRAFT_391617</name>
</gene>
<accession>A0A6G1ITU0</accession>
<feature type="region of interest" description="Disordered" evidence="1">
    <location>
        <begin position="118"/>
        <end position="137"/>
    </location>
</feature>
<protein>
    <submittedName>
        <fullName evidence="2">Uncharacterized protein</fullName>
    </submittedName>
</protein>
<evidence type="ECO:0000313" key="2">
    <source>
        <dbReference type="EMBL" id="KAF2681664.1"/>
    </source>
</evidence>